<keyword evidence="10" id="KW-0325">Glycoprotein</keyword>
<dbReference type="PANTHER" id="PTHR24243">
    <property type="entry name" value="G-PROTEIN COUPLED RECEPTOR"/>
    <property type="match status" value="1"/>
</dbReference>
<comment type="subcellular location">
    <subcellularLocation>
        <location evidence="1">Cell membrane</location>
        <topology evidence="1">Multi-pass membrane protein</topology>
    </subcellularLocation>
</comment>
<keyword evidence="9 12" id="KW-0675">Receptor</keyword>
<reference evidence="15" key="1">
    <citation type="submission" date="2015-06" db="EMBL/GenBank/DDBJ databases">
        <title>Identification of neuropeptides and their putative G protein-coupled receptors in the rice striped stem borer Chilo suppressalis.</title>
        <authorList>
            <person name="Xu G."/>
            <person name="Ye G.-Y."/>
        </authorList>
    </citation>
    <scope>NUCLEOTIDE SEQUENCE</scope>
</reference>
<dbReference type="Gene3D" id="1.20.1070.10">
    <property type="entry name" value="Rhodopsin 7-helix transmembrane proteins"/>
    <property type="match status" value="1"/>
</dbReference>
<feature type="transmembrane region" description="Helical" evidence="13">
    <location>
        <begin position="283"/>
        <end position="303"/>
    </location>
</feature>
<evidence type="ECO:0000256" key="3">
    <source>
        <dbReference type="ARBA" id="ARBA00022475"/>
    </source>
</evidence>
<feature type="transmembrane region" description="Helical" evidence="13">
    <location>
        <begin position="47"/>
        <end position="72"/>
    </location>
</feature>
<accession>A0A0S1YDP4</accession>
<feature type="transmembrane region" description="Helical" evidence="13">
    <location>
        <begin position="323"/>
        <end position="345"/>
    </location>
</feature>
<evidence type="ECO:0000256" key="1">
    <source>
        <dbReference type="ARBA" id="ARBA00004651"/>
    </source>
</evidence>
<evidence type="ECO:0000256" key="9">
    <source>
        <dbReference type="ARBA" id="ARBA00023170"/>
    </source>
</evidence>
<feature type="transmembrane region" description="Helical" evidence="13">
    <location>
        <begin position="84"/>
        <end position="103"/>
    </location>
</feature>
<evidence type="ECO:0000313" key="15">
    <source>
        <dbReference type="EMBL" id="ALM88323.1"/>
    </source>
</evidence>
<keyword evidence="3" id="KW-1003">Cell membrane</keyword>
<evidence type="ECO:0000259" key="14">
    <source>
        <dbReference type="PROSITE" id="PS50262"/>
    </source>
</evidence>
<proteinExistence type="evidence at transcript level"/>
<feature type="transmembrane region" description="Helical" evidence="13">
    <location>
        <begin position="123"/>
        <end position="144"/>
    </location>
</feature>
<evidence type="ECO:0000256" key="4">
    <source>
        <dbReference type="ARBA" id="ARBA00022692"/>
    </source>
</evidence>
<comment type="similarity">
    <text evidence="2 12">Belongs to the G-protein coupled receptor 1 family.</text>
</comment>
<keyword evidence="7 13" id="KW-0472">Membrane</keyword>
<sequence length="490" mass="55634">MADGFLRTNETMDQFYKRCTNLSYFDCSEEEMLWWMMGPRRLPLQEIVPISAVLLVIFLTGVAGNAAVCVVIVRHPAMHTATNYYLFSLALSDLLLLLFGLPNDLTVYWHQYPYSLGIVFCKLRALISEAASYVSVLTIVAFSLERYLAICHPLHLYAMAGLRRALRIVAALWAVSLLAAAPFALYTTVSYHDYPPGSGNASLESAFCAMLEMPSWYLCELSSLLFFILPGLIILCLYVRMGLRIRYVMGSTHASNPGSPGTLNGVNGSVHGEARQAQSRKTIIRMLAAVVVAFFVCWAPFHFQRLFFIYGASSKHYHTINKHLFSVAGAFYYVSATVNPILYNLMSHRYRIAFKETLCCSKGRRKQSKYREHSSIRETMVNHTSEGGHLVRVRSSHDRRNRIDHRVFRRCSYYGAETTALCSEKWKDYYNKDTKKTSLLRSDRSCNSSPGNNNDANQVIFDDKQDYKLDSDADNEDSNININISIHLHK</sequence>
<dbReference type="InterPro" id="IPR017452">
    <property type="entry name" value="GPCR_Rhodpsn_7TM"/>
</dbReference>
<evidence type="ECO:0000256" key="6">
    <source>
        <dbReference type="ARBA" id="ARBA00023040"/>
    </source>
</evidence>
<name>A0A0S1YDP4_CHISP</name>
<dbReference type="SMART" id="SM01381">
    <property type="entry name" value="7TM_GPCR_Srsx"/>
    <property type="match status" value="1"/>
</dbReference>
<dbReference type="AlphaFoldDB" id="A0A0S1YDP4"/>
<dbReference type="PROSITE" id="PS00237">
    <property type="entry name" value="G_PROTEIN_RECEP_F1_1"/>
    <property type="match status" value="1"/>
</dbReference>
<organism evidence="15">
    <name type="scientific">Chilo suppressalis</name>
    <name type="common">Asiatic rice borer moth</name>
    <dbReference type="NCBI Taxonomy" id="168631"/>
    <lineage>
        <taxon>Eukaryota</taxon>
        <taxon>Metazoa</taxon>
        <taxon>Ecdysozoa</taxon>
        <taxon>Arthropoda</taxon>
        <taxon>Hexapoda</taxon>
        <taxon>Insecta</taxon>
        <taxon>Pterygota</taxon>
        <taxon>Neoptera</taxon>
        <taxon>Endopterygota</taxon>
        <taxon>Lepidoptera</taxon>
        <taxon>Glossata</taxon>
        <taxon>Ditrysia</taxon>
        <taxon>Pyraloidea</taxon>
        <taxon>Crambidae</taxon>
        <taxon>Crambinae</taxon>
        <taxon>Chilo</taxon>
    </lineage>
</organism>
<dbReference type="PRINTS" id="PR01565">
    <property type="entry name" value="NEUROMEDINUR"/>
</dbReference>
<evidence type="ECO:0000256" key="5">
    <source>
        <dbReference type="ARBA" id="ARBA00022989"/>
    </source>
</evidence>
<evidence type="ECO:0000256" key="13">
    <source>
        <dbReference type="SAM" id="Phobius"/>
    </source>
</evidence>
<dbReference type="InterPro" id="IPR000276">
    <property type="entry name" value="GPCR_Rhodpsn"/>
</dbReference>
<evidence type="ECO:0000256" key="7">
    <source>
        <dbReference type="ARBA" id="ARBA00023136"/>
    </source>
</evidence>
<dbReference type="GO" id="GO:0005886">
    <property type="term" value="C:plasma membrane"/>
    <property type="evidence" value="ECO:0007669"/>
    <property type="project" value="UniProtKB-SubCell"/>
</dbReference>
<keyword evidence="4 12" id="KW-0812">Transmembrane</keyword>
<protein>
    <submittedName>
        <fullName evidence="15">Neuropeptide receptor A27</fullName>
    </submittedName>
</protein>
<gene>
    <name evidence="15" type="primary">A27</name>
</gene>
<evidence type="ECO:0000256" key="2">
    <source>
        <dbReference type="ARBA" id="ARBA00010663"/>
    </source>
</evidence>
<dbReference type="GO" id="GO:0001607">
    <property type="term" value="F:neuromedin U receptor activity"/>
    <property type="evidence" value="ECO:0007669"/>
    <property type="project" value="InterPro"/>
</dbReference>
<evidence type="ECO:0000256" key="10">
    <source>
        <dbReference type="ARBA" id="ARBA00023180"/>
    </source>
</evidence>
<evidence type="ECO:0000256" key="11">
    <source>
        <dbReference type="ARBA" id="ARBA00023224"/>
    </source>
</evidence>
<dbReference type="EMBL" id="KT031025">
    <property type="protein sequence ID" value="ALM88323.1"/>
    <property type="molecule type" value="mRNA"/>
</dbReference>
<evidence type="ECO:0000256" key="8">
    <source>
        <dbReference type="ARBA" id="ARBA00023157"/>
    </source>
</evidence>
<feature type="domain" description="G-protein coupled receptors family 1 profile" evidence="14">
    <location>
        <begin position="64"/>
        <end position="343"/>
    </location>
</feature>
<feature type="transmembrane region" description="Helical" evidence="13">
    <location>
        <begin position="165"/>
        <end position="186"/>
    </location>
</feature>
<keyword evidence="11 12" id="KW-0807">Transducer</keyword>
<dbReference type="PANTHER" id="PTHR24243:SF107">
    <property type="entry name" value="NEUROPEPTIDES CAPA RECEPTOR"/>
    <property type="match status" value="1"/>
</dbReference>
<keyword evidence="8" id="KW-1015">Disulfide bond</keyword>
<dbReference type="PROSITE" id="PS50262">
    <property type="entry name" value="G_PROTEIN_RECEP_F1_2"/>
    <property type="match status" value="1"/>
</dbReference>
<keyword evidence="6 12" id="KW-0297">G-protein coupled receptor</keyword>
<dbReference type="InterPro" id="IPR005390">
    <property type="entry name" value="NeuromedU_rcpt"/>
</dbReference>
<dbReference type="SUPFAM" id="SSF81321">
    <property type="entry name" value="Family A G protein-coupled receptor-like"/>
    <property type="match status" value="1"/>
</dbReference>
<dbReference type="OrthoDB" id="5950040at2759"/>
<feature type="transmembrane region" description="Helical" evidence="13">
    <location>
        <begin position="215"/>
        <end position="239"/>
    </location>
</feature>
<keyword evidence="5 13" id="KW-1133">Transmembrane helix</keyword>
<evidence type="ECO:0000256" key="12">
    <source>
        <dbReference type="RuleBase" id="RU000688"/>
    </source>
</evidence>
<dbReference type="Pfam" id="PF00001">
    <property type="entry name" value="7tm_1"/>
    <property type="match status" value="1"/>
</dbReference>
<dbReference type="PRINTS" id="PR00237">
    <property type="entry name" value="GPCRRHODOPSN"/>
</dbReference>